<dbReference type="Proteomes" id="UP000240883">
    <property type="component" value="Unassembled WGS sequence"/>
</dbReference>
<name>A0A2T2N5U1_CORCC</name>
<sequence>MDRVECWDVPGQDWAEDGEWRAGASDVAMTTVSHTQHRGLCPGGGCLEHSTCRLRAGCVIVCKGRCVCRLCLWMRVICANGVGGGDGVARWDWMGRRLGRMGLGWWERGCRRGVSGDAIMGANMLDGLGSKGLCFFFSALRWRVRSREKRKEKTRTVPFIVRSSTAQFGPNHPSLLLCVCAPAPTPSPER</sequence>
<keyword evidence="2" id="KW-1185">Reference proteome</keyword>
<proteinExistence type="predicted"/>
<evidence type="ECO:0000313" key="1">
    <source>
        <dbReference type="EMBL" id="PSN60784.1"/>
    </source>
</evidence>
<reference evidence="1 2" key="1">
    <citation type="journal article" date="2018" name="Front. Microbiol.">
        <title>Genome-Wide Analysis of Corynespora cassiicola Leaf Fall Disease Putative Effectors.</title>
        <authorList>
            <person name="Lopez D."/>
            <person name="Ribeiro S."/>
            <person name="Label P."/>
            <person name="Fumanal B."/>
            <person name="Venisse J.S."/>
            <person name="Kohler A."/>
            <person name="de Oliveira R.R."/>
            <person name="Labutti K."/>
            <person name="Lipzen A."/>
            <person name="Lail K."/>
            <person name="Bauer D."/>
            <person name="Ohm R.A."/>
            <person name="Barry K.W."/>
            <person name="Spatafora J."/>
            <person name="Grigoriev I.V."/>
            <person name="Martin F.M."/>
            <person name="Pujade-Renaud V."/>
        </authorList>
    </citation>
    <scope>NUCLEOTIDE SEQUENCE [LARGE SCALE GENOMIC DNA]</scope>
    <source>
        <strain evidence="1 2">Philippines</strain>
    </source>
</reference>
<protein>
    <submittedName>
        <fullName evidence="1">Uncharacterized protein</fullName>
    </submittedName>
</protein>
<dbReference type="AlphaFoldDB" id="A0A2T2N5U1"/>
<organism evidence="1 2">
    <name type="scientific">Corynespora cassiicola Philippines</name>
    <dbReference type="NCBI Taxonomy" id="1448308"/>
    <lineage>
        <taxon>Eukaryota</taxon>
        <taxon>Fungi</taxon>
        <taxon>Dikarya</taxon>
        <taxon>Ascomycota</taxon>
        <taxon>Pezizomycotina</taxon>
        <taxon>Dothideomycetes</taxon>
        <taxon>Pleosporomycetidae</taxon>
        <taxon>Pleosporales</taxon>
        <taxon>Corynesporascaceae</taxon>
        <taxon>Corynespora</taxon>
    </lineage>
</organism>
<dbReference type="EMBL" id="KZ678147">
    <property type="protein sequence ID" value="PSN60784.1"/>
    <property type="molecule type" value="Genomic_DNA"/>
</dbReference>
<evidence type="ECO:0000313" key="2">
    <source>
        <dbReference type="Proteomes" id="UP000240883"/>
    </source>
</evidence>
<accession>A0A2T2N5U1</accession>
<gene>
    <name evidence="1" type="ORF">BS50DRAFT_197797</name>
</gene>